<gene>
    <name evidence="1" type="ORF">M6B38_213350</name>
    <name evidence="2" type="ORF">M6B38_306915</name>
</gene>
<accession>A0AAX6HKQ9</accession>
<dbReference type="Proteomes" id="UP001140949">
    <property type="component" value="Unassembled WGS sequence"/>
</dbReference>
<name>A0AAX6HKQ9_IRIPA</name>
<reference evidence="2" key="2">
    <citation type="submission" date="2023-04" db="EMBL/GenBank/DDBJ databases">
        <authorList>
            <person name="Bruccoleri R.E."/>
            <person name="Oakeley E.J."/>
            <person name="Faust A.-M."/>
            <person name="Dessus-Babus S."/>
            <person name="Altorfer M."/>
            <person name="Burckhardt D."/>
            <person name="Oertli M."/>
            <person name="Naumann U."/>
            <person name="Petersen F."/>
            <person name="Wong J."/>
        </authorList>
    </citation>
    <scope>NUCLEOTIDE SEQUENCE</scope>
    <source>
        <strain evidence="2">GSM-AAB239-AS_SAM_17_03QT</strain>
        <tissue evidence="2">Leaf</tissue>
    </source>
</reference>
<comment type="caution">
    <text evidence="2">The sequence shown here is derived from an EMBL/GenBank/DDBJ whole genome shotgun (WGS) entry which is preliminary data.</text>
</comment>
<proteinExistence type="predicted"/>
<dbReference type="EMBL" id="JANAVB010040420">
    <property type="protein sequence ID" value="KAJ6798031.1"/>
    <property type="molecule type" value="Genomic_DNA"/>
</dbReference>
<evidence type="ECO:0000313" key="3">
    <source>
        <dbReference type="Proteomes" id="UP001140949"/>
    </source>
</evidence>
<reference evidence="2" key="1">
    <citation type="journal article" date="2023" name="GigaByte">
        <title>Genome assembly of the bearded iris, Iris pallida Lam.</title>
        <authorList>
            <person name="Bruccoleri R.E."/>
            <person name="Oakeley E.J."/>
            <person name="Faust A.M.E."/>
            <person name="Altorfer M."/>
            <person name="Dessus-Babus S."/>
            <person name="Burckhardt D."/>
            <person name="Oertli M."/>
            <person name="Naumann U."/>
            <person name="Petersen F."/>
            <person name="Wong J."/>
        </authorList>
    </citation>
    <scope>NUCLEOTIDE SEQUENCE</scope>
    <source>
        <strain evidence="2">GSM-AAB239-AS_SAM_17_03QT</strain>
    </source>
</reference>
<keyword evidence="3" id="KW-1185">Reference proteome</keyword>
<sequence>MVRSTRRLSVADGIFKSMTTRLSPSDLRRCGIVLVRPVLAVIGESGSLMATRRSPEALVTLSSYSSLSLQRLVMMVGGGSRLSVGRRETVEREDVERERV</sequence>
<evidence type="ECO:0000313" key="1">
    <source>
        <dbReference type="EMBL" id="KAJ6798031.1"/>
    </source>
</evidence>
<dbReference type="EMBL" id="JANAVB010008794">
    <property type="protein sequence ID" value="KAJ6841332.1"/>
    <property type="molecule type" value="Genomic_DNA"/>
</dbReference>
<dbReference type="AlphaFoldDB" id="A0AAX6HKQ9"/>
<evidence type="ECO:0000313" key="2">
    <source>
        <dbReference type="EMBL" id="KAJ6841332.1"/>
    </source>
</evidence>
<protein>
    <submittedName>
        <fullName evidence="2">Uncharacterized protein</fullName>
    </submittedName>
</protein>
<organism evidence="2 3">
    <name type="scientific">Iris pallida</name>
    <name type="common">Sweet iris</name>
    <dbReference type="NCBI Taxonomy" id="29817"/>
    <lineage>
        <taxon>Eukaryota</taxon>
        <taxon>Viridiplantae</taxon>
        <taxon>Streptophyta</taxon>
        <taxon>Embryophyta</taxon>
        <taxon>Tracheophyta</taxon>
        <taxon>Spermatophyta</taxon>
        <taxon>Magnoliopsida</taxon>
        <taxon>Liliopsida</taxon>
        <taxon>Asparagales</taxon>
        <taxon>Iridaceae</taxon>
        <taxon>Iridoideae</taxon>
        <taxon>Irideae</taxon>
        <taxon>Iris</taxon>
    </lineage>
</organism>